<evidence type="ECO:0000313" key="2">
    <source>
        <dbReference type="Proteomes" id="UP001052739"/>
    </source>
</evidence>
<dbReference type="EMBL" id="BNDW01000117">
    <property type="protein sequence ID" value="GHI27682.1"/>
    <property type="molecule type" value="Genomic_DNA"/>
</dbReference>
<proteinExistence type="predicted"/>
<gene>
    <name evidence="1" type="ORF">Shyd_90530</name>
</gene>
<reference evidence="1" key="1">
    <citation type="submission" date="2024-05" db="EMBL/GenBank/DDBJ databases">
        <title>Whole genome shotgun sequence of Streptomyces hydrogenans NBRC 13475.</title>
        <authorList>
            <person name="Komaki H."/>
            <person name="Tamura T."/>
        </authorList>
    </citation>
    <scope>NUCLEOTIDE SEQUENCE</scope>
    <source>
        <strain evidence="1">NBRC 13475</strain>
    </source>
</reference>
<keyword evidence="2" id="KW-1185">Reference proteome</keyword>
<organism evidence="1 2">
    <name type="scientific">Streptomyces hydrogenans</name>
    <dbReference type="NCBI Taxonomy" id="1873719"/>
    <lineage>
        <taxon>Bacteria</taxon>
        <taxon>Bacillati</taxon>
        <taxon>Actinomycetota</taxon>
        <taxon>Actinomycetes</taxon>
        <taxon>Kitasatosporales</taxon>
        <taxon>Streptomycetaceae</taxon>
        <taxon>Streptomyces</taxon>
    </lineage>
</organism>
<dbReference type="RefSeq" id="WP_043228488.1">
    <property type="nucleotide sequence ID" value="NZ_BNBS01000079.1"/>
</dbReference>
<dbReference type="Proteomes" id="UP001052739">
    <property type="component" value="Unassembled WGS sequence"/>
</dbReference>
<protein>
    <submittedName>
        <fullName evidence="1">Uncharacterized protein</fullName>
    </submittedName>
</protein>
<name>A0ABQ3PRN6_9ACTN</name>
<accession>A0ABQ3PRN6</accession>
<sequence>MGAVSRPGEPGIPRTANAIAAALAPGRKGPFLEELLGAEAGDAQLAVMDRWHLRAVADSRRTDADRAQAGVLRSGQGGGARPLDDVLAALSGAS</sequence>
<comment type="caution">
    <text evidence="1">The sequence shown here is derived from an EMBL/GenBank/DDBJ whole genome shotgun (WGS) entry which is preliminary data.</text>
</comment>
<evidence type="ECO:0000313" key="1">
    <source>
        <dbReference type="EMBL" id="GHI27682.1"/>
    </source>
</evidence>